<gene>
    <name evidence="1" type="ORF">BV22DRAFT_402860</name>
</gene>
<keyword evidence="2" id="KW-1185">Reference proteome</keyword>
<comment type="caution">
    <text evidence="1">The sequence shown here is derived from an EMBL/GenBank/DDBJ whole genome shotgun (WGS) entry which is preliminary data.</text>
</comment>
<organism evidence="1 2">
    <name type="scientific">Leucogyrophana mollusca</name>
    <dbReference type="NCBI Taxonomy" id="85980"/>
    <lineage>
        <taxon>Eukaryota</taxon>
        <taxon>Fungi</taxon>
        <taxon>Dikarya</taxon>
        <taxon>Basidiomycota</taxon>
        <taxon>Agaricomycotina</taxon>
        <taxon>Agaricomycetes</taxon>
        <taxon>Agaricomycetidae</taxon>
        <taxon>Boletales</taxon>
        <taxon>Boletales incertae sedis</taxon>
        <taxon>Leucogyrophana</taxon>
    </lineage>
</organism>
<dbReference type="Proteomes" id="UP000790709">
    <property type="component" value="Unassembled WGS sequence"/>
</dbReference>
<accession>A0ACB8BLS9</accession>
<reference evidence="1" key="1">
    <citation type="journal article" date="2021" name="New Phytol.">
        <title>Evolutionary innovations through gain and loss of genes in the ectomycorrhizal Boletales.</title>
        <authorList>
            <person name="Wu G."/>
            <person name="Miyauchi S."/>
            <person name="Morin E."/>
            <person name="Kuo A."/>
            <person name="Drula E."/>
            <person name="Varga T."/>
            <person name="Kohler A."/>
            <person name="Feng B."/>
            <person name="Cao Y."/>
            <person name="Lipzen A."/>
            <person name="Daum C."/>
            <person name="Hundley H."/>
            <person name="Pangilinan J."/>
            <person name="Johnson J."/>
            <person name="Barry K."/>
            <person name="LaButti K."/>
            <person name="Ng V."/>
            <person name="Ahrendt S."/>
            <person name="Min B."/>
            <person name="Choi I.G."/>
            <person name="Park H."/>
            <person name="Plett J.M."/>
            <person name="Magnuson J."/>
            <person name="Spatafora J.W."/>
            <person name="Nagy L.G."/>
            <person name="Henrissat B."/>
            <person name="Grigoriev I.V."/>
            <person name="Yang Z.L."/>
            <person name="Xu J."/>
            <person name="Martin F.M."/>
        </authorList>
    </citation>
    <scope>NUCLEOTIDE SEQUENCE</scope>
    <source>
        <strain evidence="1">KUC20120723A-06</strain>
    </source>
</reference>
<dbReference type="EMBL" id="MU266394">
    <property type="protein sequence ID" value="KAH7925813.1"/>
    <property type="molecule type" value="Genomic_DNA"/>
</dbReference>
<protein>
    <submittedName>
        <fullName evidence="1">Uncharacterized protein</fullName>
    </submittedName>
</protein>
<name>A0ACB8BLS9_9AGAM</name>
<sequence length="230" mass="25312">MNALSILSPRPSLSSAPRTPRTRSLTASPPAVNRLSTDSWNSSNGEFEDLSVPWSPDHLRLLARTLDALPSHLTTPFNGPVPPSNLLHKIATGIAQAKGPNDWPHSVRATRIKLLHIARDNASDHDNARGGLRADVLQQTTNTASPRRARPLYRQSSMDFMLNAKLDRDLDHNDTIARLSHRLQKHERTLTSSYHPYLRPAKHHSLAPSTPSSSTLNSSSAAPRSSKPHP</sequence>
<evidence type="ECO:0000313" key="1">
    <source>
        <dbReference type="EMBL" id="KAH7925813.1"/>
    </source>
</evidence>
<proteinExistence type="predicted"/>
<evidence type="ECO:0000313" key="2">
    <source>
        <dbReference type="Proteomes" id="UP000790709"/>
    </source>
</evidence>